<dbReference type="Proteomes" id="UP001549773">
    <property type="component" value="Unassembled WGS sequence"/>
</dbReference>
<accession>A0ABV2TXQ5</accession>
<comment type="caution">
    <text evidence="1">The sequence shown here is derived from an EMBL/GenBank/DDBJ whole genome shotgun (WGS) entry which is preliminary data.</text>
</comment>
<evidence type="ECO:0000313" key="1">
    <source>
        <dbReference type="EMBL" id="MET7030071.1"/>
    </source>
</evidence>
<protein>
    <submittedName>
        <fullName evidence="1">Sugar transferase</fullName>
    </submittedName>
</protein>
<dbReference type="Gene3D" id="3.90.550.10">
    <property type="entry name" value="Spore Coat Polysaccharide Biosynthesis Protein SpsA, Chain A"/>
    <property type="match status" value="1"/>
</dbReference>
<evidence type="ECO:0000313" key="2">
    <source>
        <dbReference type="Proteomes" id="UP001549773"/>
    </source>
</evidence>
<keyword evidence="2" id="KW-1185">Reference proteome</keyword>
<sequence length="301" mass="35309">MKLAPILLFTYKKYEPLKLTVEALAKNQLAPKSTLYIFSDGPANTSDMKQVEEVRKYIKNVSGFKQVYLIISKTNKGLANSIIDGVSEILKTYESVIVLEDDLITSTNFLTYMNCALEFYNTNPKIMSIAGYSPTINVPDDYCYDNYFTLRASSWGWATWKQKWEVVDWSVGDYREFNKDKRAKKRFNSMGSDMSRMLEKQMNGKLNSWAIRWCYHQFKYELYTVFPTVSKINNIGFGGEATHTFGKNTDLRFNSYFDTSNRFEFNFSKTIVLDRKFIRKFVIPYSYKTRIFYKIKNLLRV</sequence>
<name>A0ABV2TXQ5_9FLAO</name>
<organism evidence="1 2">
    <name type="scientific">Sediminicola luteus</name>
    <dbReference type="NCBI Taxonomy" id="319238"/>
    <lineage>
        <taxon>Bacteria</taxon>
        <taxon>Pseudomonadati</taxon>
        <taxon>Bacteroidota</taxon>
        <taxon>Flavobacteriia</taxon>
        <taxon>Flavobacteriales</taxon>
        <taxon>Flavobacteriaceae</taxon>
        <taxon>Sediminicola</taxon>
    </lineage>
</organism>
<dbReference type="GO" id="GO:0016740">
    <property type="term" value="F:transferase activity"/>
    <property type="evidence" value="ECO:0007669"/>
    <property type="project" value="UniProtKB-KW"/>
</dbReference>
<gene>
    <name evidence="1" type="ORF">ABXZ32_11730</name>
</gene>
<dbReference type="InterPro" id="IPR029044">
    <property type="entry name" value="Nucleotide-diphossugar_trans"/>
</dbReference>
<keyword evidence="1" id="KW-0808">Transferase</keyword>
<dbReference type="RefSeq" id="WP_354618862.1">
    <property type="nucleotide sequence ID" value="NZ_JBEWYP010000006.1"/>
</dbReference>
<proteinExistence type="predicted"/>
<dbReference type="SUPFAM" id="SSF53448">
    <property type="entry name" value="Nucleotide-diphospho-sugar transferases"/>
    <property type="match status" value="1"/>
</dbReference>
<dbReference type="EMBL" id="JBEWYP010000006">
    <property type="protein sequence ID" value="MET7030071.1"/>
    <property type="molecule type" value="Genomic_DNA"/>
</dbReference>
<reference evidence="1 2" key="1">
    <citation type="submission" date="2024-07" db="EMBL/GenBank/DDBJ databases">
        <title>The genome sequence of type strain Sediminicola luteus GDMCC 1.2596T.</title>
        <authorList>
            <person name="Liu Y."/>
        </authorList>
    </citation>
    <scope>NUCLEOTIDE SEQUENCE [LARGE SCALE GENOMIC DNA]</scope>
    <source>
        <strain evidence="1 2">GDMCC 1.2596</strain>
    </source>
</reference>